<dbReference type="GO" id="GO:0005829">
    <property type="term" value="C:cytosol"/>
    <property type="evidence" value="ECO:0007669"/>
    <property type="project" value="TreeGrafter"/>
</dbReference>
<organism evidence="2 3">
    <name type="scientific">Sediminibacillus halophilus</name>
    <dbReference type="NCBI Taxonomy" id="482461"/>
    <lineage>
        <taxon>Bacteria</taxon>
        <taxon>Bacillati</taxon>
        <taxon>Bacillota</taxon>
        <taxon>Bacilli</taxon>
        <taxon>Bacillales</taxon>
        <taxon>Bacillaceae</taxon>
        <taxon>Sediminibacillus</taxon>
    </lineage>
</organism>
<dbReference type="Pfam" id="PF01042">
    <property type="entry name" value="Ribonuc_L-PSP"/>
    <property type="match status" value="1"/>
</dbReference>
<dbReference type="PANTHER" id="PTHR11803:SF58">
    <property type="entry name" value="PROTEIN HMF1-RELATED"/>
    <property type="match status" value="1"/>
</dbReference>
<evidence type="ECO:0000313" key="2">
    <source>
        <dbReference type="EMBL" id="SDM43637.1"/>
    </source>
</evidence>
<evidence type="ECO:0000256" key="1">
    <source>
        <dbReference type="ARBA" id="ARBA00010552"/>
    </source>
</evidence>
<dbReference type="SUPFAM" id="SSF55298">
    <property type="entry name" value="YjgF-like"/>
    <property type="match status" value="1"/>
</dbReference>
<dbReference type="AlphaFoldDB" id="A0A1G9T7L9"/>
<dbReference type="PANTHER" id="PTHR11803">
    <property type="entry name" value="2-IMINOBUTANOATE/2-IMINOPROPANOATE DEAMINASE RIDA"/>
    <property type="match status" value="1"/>
</dbReference>
<dbReference type="GO" id="GO:0019239">
    <property type="term" value="F:deaminase activity"/>
    <property type="evidence" value="ECO:0007669"/>
    <property type="project" value="TreeGrafter"/>
</dbReference>
<dbReference type="EMBL" id="FNHF01000003">
    <property type="protein sequence ID" value="SDM43637.1"/>
    <property type="molecule type" value="Genomic_DNA"/>
</dbReference>
<dbReference type="RefSeq" id="WP_074599414.1">
    <property type="nucleotide sequence ID" value="NZ_FNHF01000003.1"/>
</dbReference>
<dbReference type="InterPro" id="IPR006175">
    <property type="entry name" value="YjgF/YER057c/UK114"/>
</dbReference>
<dbReference type="Gene3D" id="3.30.1330.40">
    <property type="entry name" value="RutC-like"/>
    <property type="match status" value="1"/>
</dbReference>
<protein>
    <submittedName>
        <fullName evidence="2">Reactive intermediate/imine deaminase</fullName>
    </submittedName>
</protein>
<proteinExistence type="inferred from homology"/>
<dbReference type="InterPro" id="IPR035959">
    <property type="entry name" value="RutC-like_sf"/>
</dbReference>
<dbReference type="Proteomes" id="UP000182347">
    <property type="component" value="Unassembled WGS sequence"/>
</dbReference>
<name>A0A1G9T7L9_9BACI</name>
<keyword evidence="3" id="KW-1185">Reference proteome</keyword>
<sequence length="138" mass="15446">MTNQMQQIQITPDPYAPFNLSQGITIGDLLFISGQTSINGEGELLHSGDFMAQAELAFKNLDNVLKAGGSALDNVLKVTIFMKDMRYFEEIVALREKYFTYPYPADSIIEINGLFHPEALIEIEAIAVKNEKFVDPKN</sequence>
<gene>
    <name evidence="2" type="ORF">SAMN05216244_2468</name>
</gene>
<reference evidence="3" key="1">
    <citation type="submission" date="2016-10" db="EMBL/GenBank/DDBJ databases">
        <authorList>
            <person name="Varghese N."/>
            <person name="Submissions S."/>
        </authorList>
    </citation>
    <scope>NUCLEOTIDE SEQUENCE [LARGE SCALE GENOMIC DNA]</scope>
    <source>
        <strain evidence="3">CGMCC 1.6199</strain>
    </source>
</reference>
<comment type="similarity">
    <text evidence="1">Belongs to the RutC family.</text>
</comment>
<accession>A0A1G9T7L9</accession>
<dbReference type="STRING" id="482461.SAMN05216244_2468"/>
<dbReference type="CDD" id="cd00448">
    <property type="entry name" value="YjgF_YER057c_UK114_family"/>
    <property type="match status" value="1"/>
</dbReference>
<evidence type="ECO:0000313" key="3">
    <source>
        <dbReference type="Proteomes" id="UP000182347"/>
    </source>
</evidence>
<dbReference type="OrthoDB" id="9803101at2"/>